<dbReference type="PANTHER" id="PTHR46689">
    <property type="entry name" value="MEMBRANE PROTEIN, PUTATIVE-RELATED"/>
    <property type="match status" value="1"/>
</dbReference>
<feature type="domain" description="PhoD-like phosphatase" evidence="2">
    <location>
        <begin position="496"/>
        <end position="567"/>
    </location>
</feature>
<feature type="compositionally biased region" description="Low complexity" evidence="1">
    <location>
        <begin position="140"/>
        <end position="161"/>
    </location>
</feature>
<protein>
    <recommendedName>
        <fullName evidence="2">PhoD-like phosphatase domain-containing protein</fullName>
    </recommendedName>
</protein>
<feature type="compositionally biased region" description="Low complexity" evidence="1">
    <location>
        <begin position="1"/>
        <end position="17"/>
    </location>
</feature>
<reference evidence="3 4" key="1">
    <citation type="journal article" date="2018" name="MBio">
        <title>Comparative Genomics Reveals the Core Gene Toolbox for the Fungus-Insect Symbiosis.</title>
        <authorList>
            <person name="Wang Y."/>
            <person name="Stata M."/>
            <person name="Wang W."/>
            <person name="Stajich J.E."/>
            <person name="White M.M."/>
            <person name="Moncalvo J.M."/>
        </authorList>
    </citation>
    <scope>NUCLEOTIDE SEQUENCE [LARGE SCALE GENOMIC DNA]</scope>
    <source>
        <strain evidence="3 4">AUS-77-4</strain>
    </source>
</reference>
<feature type="compositionally biased region" description="Gly residues" evidence="1">
    <location>
        <begin position="18"/>
        <end position="28"/>
    </location>
</feature>
<gene>
    <name evidence="3" type="ORF">BB559_002789</name>
</gene>
<dbReference type="EMBL" id="MBFT01000191">
    <property type="protein sequence ID" value="PVU95295.1"/>
    <property type="molecule type" value="Genomic_DNA"/>
</dbReference>
<evidence type="ECO:0000259" key="2">
    <source>
        <dbReference type="Pfam" id="PF19050"/>
    </source>
</evidence>
<dbReference type="PANTHER" id="PTHR46689:SF2">
    <property type="entry name" value="WW DOMAIN PROTEIN (AFU_ORTHOLOGUE AFUA_6G06520)"/>
    <property type="match status" value="1"/>
</dbReference>
<sequence>MSSEQNNSNSTNNTQTGVGYGYGYGYGNNRGSETQASNPPNSTTTTNPQNSLASDVIAANSNVNPSPTTTNNPQNPLASNTIAANVNPSPTTTNNPQNSLASNSIAANANPSSTNTNNLSNTTSVPDSLNPVQNGTSLYQPQQNTQAAQQPSQQNAPTNTQPSVQNVTNFQNSVSNTGYGSATAIPGKNGCNIAQNADSHSTQTIASQLQTPNVAQPPPTQPATSQQTQGYGSPYLAHGNAVNTNVLENSATDIKNNNLAGPASLGAASPYNNINPNANPTANNYTPNQTNQYASYSNIDILSSGVSSLKVDSTSVPPTEKMPTPGPVTYTGGQILNQQNQSTYQMPQIGNSSTNYNAYSPANVNSLPTSSNTSTFSEKVMYGPVLQYTNTNLETAEWIGSVLVVTNTSLADIGRPGSPNAADSGPTVLIWQDQASIGNIEFSERIQSELFYIDTINNFKFWRAQLRLILSPSQERAVAYQVILNANGVCETSDLYEFNLPSQAIGWRMCCVNNSDISSVSKSNIQSTTQNESLWPDLLDKHNKLPFHVMLGTGGQINGDDLWKDLGSSYKIGSGNNTNTGNSGSTYGPQSNTSPYQVNIQGGELSSFIFTPSSKGPKFTSKYVKQEIPWNQKMENAVSKWYFNKYMSQWFKSANHGYPFSVNQKSISDALPIIPYMFCIDENDIFPGFGSYDSVIMNSPVFRGILSVATRYWSLFQAHAEWTEIQTNSLPDNVFISAQGLHWVRNLGPNLSVLGVDVTTTRSNRYMISPYGVEDIFRGIERRVGTHVQHLILSSSIPLLYPHLAYMESVLSGAKSMGIMNIINYASGKLNSSSNTTPGTSDGHGPKTFETVTDYLGENRGLLSLNSLWTNQSHKQERALFVEKLQGVSRARSNLRITFISGNVNCSMAGRFASIENLSPGYDDEVNQTIDNKFMIQLVSAGIRELPIDSTGIKALYMSGKTTYLNDYTIEKIYKTFTVDVDDKPIETGNRKLSGRRAFITIEESVNYTNENPYYGTNLVPITTLVAHIHAEIPNPLPAGPKNGNYANYGKQNASTTSKYSNNSSSVSSLSGPNTVRTKHYRIYIPNLNSSPSNGFQPGFNPAYAPQQAGYQGVGIPVLPPRTGSLQSLNTPVYGQQPYTGFQQQYSGVSPYTQNYQNPGVVGAVTTPPPVSTYSPAVNYGGQQLAPQNLQTPSTNVAAGTPTPVASNIQNIARPPAAVVGQSQIVTGNGMTQSPQQLNNDPPPPYSDIDPTKVGRIQ</sequence>
<evidence type="ECO:0000313" key="3">
    <source>
        <dbReference type="EMBL" id="PVU95295.1"/>
    </source>
</evidence>
<accession>A0A2T9YSH0</accession>
<feature type="compositionally biased region" description="Low complexity" evidence="1">
    <location>
        <begin position="85"/>
        <end position="124"/>
    </location>
</feature>
<feature type="region of interest" description="Disordered" evidence="1">
    <location>
        <begin position="1038"/>
        <end position="1074"/>
    </location>
</feature>
<comment type="caution">
    <text evidence="3">The sequence shown here is derived from an EMBL/GenBank/DDBJ whole genome shotgun (WGS) entry which is preliminary data.</text>
</comment>
<feature type="region of interest" description="Disordered" evidence="1">
    <location>
        <begin position="1"/>
        <end position="165"/>
    </location>
</feature>
<feature type="region of interest" description="Disordered" evidence="1">
    <location>
        <begin position="1228"/>
        <end position="1258"/>
    </location>
</feature>
<feature type="domain" description="PhoD-like phosphatase" evidence="2">
    <location>
        <begin position="621"/>
        <end position="1002"/>
    </location>
</feature>
<dbReference type="GO" id="GO:0016020">
    <property type="term" value="C:membrane"/>
    <property type="evidence" value="ECO:0007669"/>
    <property type="project" value="TreeGrafter"/>
</dbReference>
<feature type="compositionally biased region" description="Low complexity" evidence="1">
    <location>
        <begin position="29"/>
        <end position="51"/>
    </location>
</feature>
<feature type="compositionally biased region" description="Polar residues" evidence="1">
    <location>
        <begin position="1228"/>
        <end position="1240"/>
    </location>
</feature>
<evidence type="ECO:0000313" key="4">
    <source>
        <dbReference type="Proteomes" id="UP000245699"/>
    </source>
</evidence>
<dbReference type="Proteomes" id="UP000245699">
    <property type="component" value="Unassembled WGS sequence"/>
</dbReference>
<name>A0A2T9YSH0_9FUNG</name>
<dbReference type="InterPro" id="IPR043904">
    <property type="entry name" value="PhoD_2-like"/>
</dbReference>
<keyword evidence="4" id="KW-1185">Reference proteome</keyword>
<dbReference type="OrthoDB" id="9999821at2759"/>
<feature type="compositionally biased region" description="Low complexity" evidence="1">
    <location>
        <begin position="60"/>
        <end position="76"/>
    </location>
</feature>
<feature type="compositionally biased region" description="Low complexity" evidence="1">
    <location>
        <begin position="1053"/>
        <end position="1074"/>
    </location>
</feature>
<dbReference type="AlphaFoldDB" id="A0A2T9YSH0"/>
<feature type="region of interest" description="Disordered" evidence="1">
    <location>
        <begin position="574"/>
        <end position="593"/>
    </location>
</feature>
<dbReference type="Pfam" id="PF19050">
    <property type="entry name" value="PhoD_2"/>
    <property type="match status" value="2"/>
</dbReference>
<evidence type="ECO:0000256" key="1">
    <source>
        <dbReference type="SAM" id="MobiDB-lite"/>
    </source>
</evidence>
<organism evidence="3 4">
    <name type="scientific">Furculomyces boomerangus</name>
    <dbReference type="NCBI Taxonomy" id="61424"/>
    <lineage>
        <taxon>Eukaryota</taxon>
        <taxon>Fungi</taxon>
        <taxon>Fungi incertae sedis</taxon>
        <taxon>Zoopagomycota</taxon>
        <taxon>Kickxellomycotina</taxon>
        <taxon>Harpellomycetes</taxon>
        <taxon>Harpellales</taxon>
        <taxon>Harpellaceae</taxon>
        <taxon>Furculomyces</taxon>
    </lineage>
</organism>
<feature type="region of interest" description="Disordered" evidence="1">
    <location>
        <begin position="212"/>
        <end position="237"/>
    </location>
</feature>
<feature type="compositionally biased region" description="Low complexity" evidence="1">
    <location>
        <begin position="574"/>
        <end position="586"/>
    </location>
</feature>
<feature type="compositionally biased region" description="Polar residues" evidence="1">
    <location>
        <begin position="125"/>
        <end position="139"/>
    </location>
</feature>
<proteinExistence type="predicted"/>